<dbReference type="InterPro" id="IPR016186">
    <property type="entry name" value="C-type_lectin-like/link_sf"/>
</dbReference>
<sequence length="281" mass="30529">MPEIAAGQSLPVILQPSSEDQRSYLNPPIISQTPSEDQRSHLEKMMAELPFEVRAILEDEPSVCSSTSSSTTSTYSPHPSGELHSMRPENTGGQYWKACKVILLILLGIFLGLPIFMFVISTVMAFALPNSTWEGGLCPPDWIQHLDSCYRAGGGPPQDTYENAKLSCRALGGKIASSSKAIGFLTILDRLFYWSGSTSPQGLWWADDGGKCANVYFINSIHDDSTASLSTQKMSVALVENLQCSGTAGVICYMSPAISPALRYIKALRVALSFGVYEESK</sequence>
<evidence type="ECO:0000256" key="1">
    <source>
        <dbReference type="SAM" id="MobiDB-lite"/>
    </source>
</evidence>
<dbReference type="Gene3D" id="3.10.100.10">
    <property type="entry name" value="Mannose-Binding Protein A, subunit A"/>
    <property type="match status" value="1"/>
</dbReference>
<organismHost>
    <name type="scientific">Gallus gallus</name>
    <name type="common">Chicken</name>
    <dbReference type="NCBI Taxonomy" id="9031"/>
</organismHost>
<evidence type="ECO:0000256" key="2">
    <source>
        <dbReference type="SAM" id="Phobius"/>
    </source>
</evidence>
<dbReference type="Proteomes" id="UP000165693">
    <property type="component" value="Genome"/>
</dbReference>
<dbReference type="InterPro" id="IPR016187">
    <property type="entry name" value="CTDL_fold"/>
</dbReference>
<accession>A0A0K0K709</accession>
<keyword evidence="2" id="KW-0812">Transmembrane</keyword>
<keyword evidence="2" id="KW-0472">Membrane</keyword>
<protein>
    <submittedName>
        <fullName evidence="3">Membrane protein UL45</fullName>
    </submittedName>
</protein>
<dbReference type="EMBL" id="JX458823">
    <property type="protein sequence ID" value="AGN48244.1"/>
    <property type="molecule type" value="Genomic_DNA"/>
</dbReference>
<organism evidence="3 4">
    <name type="scientific">Infectious laryngotracheitis virus</name>
    <name type="common">ILTV</name>
    <name type="synonym">Gallid herpesvirus 1</name>
    <dbReference type="NCBI Taxonomy" id="10386"/>
    <lineage>
        <taxon>Viruses</taxon>
        <taxon>Duplodnaviria</taxon>
        <taxon>Heunggongvirae</taxon>
        <taxon>Peploviricota</taxon>
        <taxon>Herviviricetes</taxon>
        <taxon>Herpesvirales</taxon>
        <taxon>Orthoherpesviridae</taxon>
        <taxon>Alphaherpesvirinae</taxon>
        <taxon>Iltovirus</taxon>
        <taxon>Iltovirus gallidalpha1</taxon>
    </lineage>
</organism>
<dbReference type="Pfam" id="PF05473">
    <property type="entry name" value="UL45"/>
    <property type="match status" value="1"/>
</dbReference>
<evidence type="ECO:0000313" key="3">
    <source>
        <dbReference type="EMBL" id="AGN48244.1"/>
    </source>
</evidence>
<feature type="transmembrane region" description="Helical" evidence="2">
    <location>
        <begin position="101"/>
        <end position="128"/>
    </location>
</feature>
<proteinExistence type="predicted"/>
<reference evidence="4" key="1">
    <citation type="submission" date="2012-08" db="EMBL/GenBank/DDBJ databases">
        <authorList>
            <person name="Xu Y.-L."/>
            <person name="He P."/>
            <person name="Zhang L."/>
            <person name="Dong S.-L."/>
            <person name="Li F."/>
        </authorList>
    </citation>
    <scope>NUCLEOTIDE SEQUENCE [LARGE SCALE GENOMIC DNA]</scope>
</reference>
<dbReference type="SUPFAM" id="SSF56436">
    <property type="entry name" value="C-type lectin-like"/>
    <property type="match status" value="1"/>
</dbReference>
<name>A0A0K0K709_ILTV</name>
<gene>
    <name evidence="3" type="primary">UL45</name>
    <name evidence="3" type="ORF">ILTVWG_ORF12</name>
</gene>
<evidence type="ECO:0000313" key="4">
    <source>
        <dbReference type="Proteomes" id="UP000165693"/>
    </source>
</evidence>
<keyword evidence="2" id="KW-1133">Transmembrane helix</keyword>
<feature type="compositionally biased region" description="Low complexity" evidence="1">
    <location>
        <begin position="65"/>
        <end position="76"/>
    </location>
</feature>
<feature type="region of interest" description="Disordered" evidence="1">
    <location>
        <begin position="61"/>
        <end position="87"/>
    </location>
</feature>